<accession>A0A382M0V9</accession>
<sequence>MTSLPKLVFSIILILVLIQSGHAKTSTENLIVEKSDILEHKKSIKIKEGDFVEDIQVNSDNFVWIVNLKNGPFPTQEKAKQTALALKKTLGLTLTGLLKEISIVQELKSPKNKNFNQAEFSWTVNFRLGAYNSKDKALQIVQKLKITQKSPENVFLTRESSNVKTSKFAENIQTEVSGEIFLTREVNPTKDKTEHFILITTKSNSLNVRKNPSSSSPVVASLLKGSKVPHIEKNAPRYRNRNWFYVEYSKGKFGWVSSSYSKKIIDSDSRISQQANLKTIIPEKLLIGKAPTTSQFRELKSVVALLRTELDKIKSDKTGAIEARNRARAKLE</sequence>
<dbReference type="InterPro" id="IPR003646">
    <property type="entry name" value="SH3-like_bac-type"/>
</dbReference>
<dbReference type="SMART" id="SM00287">
    <property type="entry name" value="SH3b"/>
    <property type="match status" value="1"/>
</dbReference>
<dbReference type="AlphaFoldDB" id="A0A382M0V9"/>
<dbReference type="Pfam" id="PF08239">
    <property type="entry name" value="SH3_3"/>
    <property type="match status" value="1"/>
</dbReference>
<dbReference type="EMBL" id="UINC01089703">
    <property type="protein sequence ID" value="SVC41012.1"/>
    <property type="molecule type" value="Genomic_DNA"/>
</dbReference>
<proteinExistence type="predicted"/>
<organism evidence="2">
    <name type="scientific">marine metagenome</name>
    <dbReference type="NCBI Taxonomy" id="408172"/>
    <lineage>
        <taxon>unclassified sequences</taxon>
        <taxon>metagenomes</taxon>
        <taxon>ecological metagenomes</taxon>
    </lineage>
</organism>
<protein>
    <recommendedName>
        <fullName evidence="1">SH3b domain-containing protein</fullName>
    </recommendedName>
</protein>
<evidence type="ECO:0000313" key="2">
    <source>
        <dbReference type="EMBL" id="SVC41012.1"/>
    </source>
</evidence>
<evidence type="ECO:0000259" key="1">
    <source>
        <dbReference type="PROSITE" id="PS51781"/>
    </source>
</evidence>
<feature type="domain" description="SH3b" evidence="1">
    <location>
        <begin position="192"/>
        <end position="265"/>
    </location>
</feature>
<name>A0A382M0V9_9ZZZZ</name>
<dbReference type="PROSITE" id="PS51781">
    <property type="entry name" value="SH3B"/>
    <property type="match status" value="1"/>
</dbReference>
<gene>
    <name evidence="2" type="ORF">METZ01_LOCUS293866</name>
</gene>
<feature type="non-terminal residue" evidence="2">
    <location>
        <position position="332"/>
    </location>
</feature>
<reference evidence="2" key="1">
    <citation type="submission" date="2018-05" db="EMBL/GenBank/DDBJ databases">
        <authorList>
            <person name="Lanie J.A."/>
            <person name="Ng W.-L."/>
            <person name="Kazmierczak K.M."/>
            <person name="Andrzejewski T.M."/>
            <person name="Davidsen T.M."/>
            <person name="Wayne K.J."/>
            <person name="Tettelin H."/>
            <person name="Glass J.I."/>
            <person name="Rusch D."/>
            <person name="Podicherti R."/>
            <person name="Tsui H.-C.T."/>
            <person name="Winkler M.E."/>
        </authorList>
    </citation>
    <scope>NUCLEOTIDE SEQUENCE</scope>
</reference>
<dbReference type="Gene3D" id="2.30.30.40">
    <property type="entry name" value="SH3 Domains"/>
    <property type="match status" value="1"/>
</dbReference>